<protein>
    <submittedName>
        <fullName evidence="2">Uncharacterized protein</fullName>
    </submittedName>
</protein>
<comment type="caution">
    <text evidence="2">The sequence shown here is derived from an EMBL/GenBank/DDBJ whole genome shotgun (WGS) entry which is preliminary data.</text>
</comment>
<dbReference type="Proteomes" id="UP001611415">
    <property type="component" value="Unassembled WGS sequence"/>
</dbReference>
<gene>
    <name evidence="2" type="ORF">ACH49W_36030</name>
</gene>
<sequence>MPVKDAAGVSTSPEAVLTQLSDYLKAGFAQIELAEAEIERAQARYPVKRNALYHSFSLLKPTHERMAQLFVYRSHCRELLDRVAAGECTKPGTAAEVAIAMLVTSRRVPLNTSGFGLYARMWATAGFPPVQGLTESAAPYEAIASTRIDEREQWMRRKLAVADRVLTDIVCPGRHHGEPVNCEFFRSGADLVA</sequence>
<accession>A0ABW7XCB0</accession>
<keyword evidence="3" id="KW-1185">Reference proteome</keyword>
<dbReference type="RefSeq" id="WP_397096435.1">
    <property type="nucleotide sequence ID" value="NZ_JBIRYO010000058.1"/>
</dbReference>
<proteinExistence type="predicted"/>
<name>A0ABW7XCB0_9NOCA</name>
<reference evidence="2 3" key="1">
    <citation type="submission" date="2024-10" db="EMBL/GenBank/DDBJ databases">
        <title>The Natural Products Discovery Center: Release of the First 8490 Sequenced Strains for Exploring Actinobacteria Biosynthetic Diversity.</title>
        <authorList>
            <person name="Kalkreuter E."/>
            <person name="Kautsar S.A."/>
            <person name="Yang D."/>
            <person name="Bader C.D."/>
            <person name="Teijaro C.N."/>
            <person name="Fluegel L."/>
            <person name="Davis C.M."/>
            <person name="Simpson J.R."/>
            <person name="Lauterbach L."/>
            <person name="Steele A.D."/>
            <person name="Gui C."/>
            <person name="Meng S."/>
            <person name="Li G."/>
            <person name="Viehrig K."/>
            <person name="Ye F."/>
            <person name="Su P."/>
            <person name="Kiefer A.F."/>
            <person name="Nichols A."/>
            <person name="Cepeda A.J."/>
            <person name="Yan W."/>
            <person name="Fan B."/>
            <person name="Jiang Y."/>
            <person name="Adhikari A."/>
            <person name="Zheng C.-J."/>
            <person name="Schuster L."/>
            <person name="Cowan T.M."/>
            <person name="Smanski M.J."/>
            <person name="Chevrette M.G."/>
            <person name="De Carvalho L.P.S."/>
            <person name="Shen B."/>
        </authorList>
    </citation>
    <scope>NUCLEOTIDE SEQUENCE [LARGE SCALE GENOMIC DNA]</scope>
    <source>
        <strain evidence="2 3">NPDC019275</strain>
    </source>
</reference>
<keyword evidence="1" id="KW-0175">Coiled coil</keyword>
<evidence type="ECO:0000313" key="3">
    <source>
        <dbReference type="Proteomes" id="UP001611415"/>
    </source>
</evidence>
<dbReference type="EMBL" id="JBIRYO010000058">
    <property type="protein sequence ID" value="MFI2478772.1"/>
    <property type="molecule type" value="Genomic_DNA"/>
</dbReference>
<organism evidence="2 3">
    <name type="scientific">Nocardia xishanensis</name>
    <dbReference type="NCBI Taxonomy" id="238964"/>
    <lineage>
        <taxon>Bacteria</taxon>
        <taxon>Bacillati</taxon>
        <taxon>Actinomycetota</taxon>
        <taxon>Actinomycetes</taxon>
        <taxon>Mycobacteriales</taxon>
        <taxon>Nocardiaceae</taxon>
        <taxon>Nocardia</taxon>
    </lineage>
</organism>
<feature type="coiled-coil region" evidence="1">
    <location>
        <begin position="24"/>
        <end position="51"/>
    </location>
</feature>
<evidence type="ECO:0000256" key="1">
    <source>
        <dbReference type="SAM" id="Coils"/>
    </source>
</evidence>
<evidence type="ECO:0000313" key="2">
    <source>
        <dbReference type="EMBL" id="MFI2478772.1"/>
    </source>
</evidence>